<dbReference type="GO" id="GO:0016779">
    <property type="term" value="F:nucleotidyltransferase activity"/>
    <property type="evidence" value="ECO:0007669"/>
    <property type="project" value="UniProtKB-KW"/>
</dbReference>
<name>A0A8B9UU52_9AVES</name>
<keyword evidence="2" id="KW-0548">Nucleotidyltransferase</keyword>
<protein>
    <recommendedName>
        <fullName evidence="6">Murine leukemia virus integrase C-terminal domain-containing protein</fullName>
    </recommendedName>
</protein>
<dbReference type="GO" id="GO:0004519">
    <property type="term" value="F:endonuclease activity"/>
    <property type="evidence" value="ECO:0007669"/>
    <property type="project" value="UniProtKB-KW"/>
</dbReference>
<dbReference type="AlphaFoldDB" id="A0A8B9UU52"/>
<reference evidence="7" key="1">
    <citation type="submission" date="2025-08" db="UniProtKB">
        <authorList>
            <consortium name="Ensembl"/>
        </authorList>
    </citation>
    <scope>IDENTIFICATION</scope>
</reference>
<evidence type="ECO:0000259" key="6">
    <source>
        <dbReference type="Pfam" id="PF18697"/>
    </source>
</evidence>
<feature type="domain" description="Murine leukemia virus integrase C-terminal" evidence="6">
    <location>
        <begin position="17"/>
        <end position="54"/>
    </location>
</feature>
<dbReference type="Pfam" id="PF18697">
    <property type="entry name" value="MLVIN_C"/>
    <property type="match status" value="1"/>
</dbReference>
<proteinExistence type="predicted"/>
<evidence type="ECO:0000256" key="4">
    <source>
        <dbReference type="ARBA" id="ARBA00022759"/>
    </source>
</evidence>
<evidence type="ECO:0000313" key="8">
    <source>
        <dbReference type="Proteomes" id="UP000694549"/>
    </source>
</evidence>
<organism evidence="7 8">
    <name type="scientific">Anas zonorhyncha</name>
    <name type="common">Eastern spot-billed duck</name>
    <dbReference type="NCBI Taxonomy" id="75864"/>
    <lineage>
        <taxon>Eukaryota</taxon>
        <taxon>Metazoa</taxon>
        <taxon>Chordata</taxon>
        <taxon>Craniata</taxon>
        <taxon>Vertebrata</taxon>
        <taxon>Euteleostomi</taxon>
        <taxon>Archelosauria</taxon>
        <taxon>Archosauria</taxon>
        <taxon>Dinosauria</taxon>
        <taxon>Saurischia</taxon>
        <taxon>Theropoda</taxon>
        <taxon>Coelurosauria</taxon>
        <taxon>Aves</taxon>
        <taxon>Neognathae</taxon>
        <taxon>Galloanserae</taxon>
        <taxon>Anseriformes</taxon>
        <taxon>Anatidae</taxon>
        <taxon>Anatinae</taxon>
        <taxon>Anas</taxon>
    </lineage>
</organism>
<evidence type="ECO:0000256" key="5">
    <source>
        <dbReference type="ARBA" id="ARBA00022801"/>
    </source>
</evidence>
<evidence type="ECO:0000256" key="3">
    <source>
        <dbReference type="ARBA" id="ARBA00022722"/>
    </source>
</evidence>
<keyword evidence="8" id="KW-1185">Reference proteome</keyword>
<evidence type="ECO:0000256" key="1">
    <source>
        <dbReference type="ARBA" id="ARBA00022679"/>
    </source>
</evidence>
<keyword evidence="4" id="KW-0255">Endonuclease</keyword>
<sequence length="77" mass="8974">MEIWEQLPREVTKSLVEKTLKPQWDGLYQVLLTTFTAIKTKEQSAWIHHSRVKKTPEALWKVTLGEGELKLKLSQAK</sequence>
<keyword evidence="5" id="KW-0378">Hydrolase</keyword>
<dbReference type="Ensembl" id="ENSAZOT00000014712.1">
    <property type="protein sequence ID" value="ENSAZOP00000013691.1"/>
    <property type="gene ID" value="ENSAZOG00000008831.1"/>
</dbReference>
<dbReference type="Gene3D" id="2.30.30.850">
    <property type="match status" value="1"/>
</dbReference>
<evidence type="ECO:0000313" key="7">
    <source>
        <dbReference type="Ensembl" id="ENSAZOP00000013691.1"/>
    </source>
</evidence>
<dbReference type="GO" id="GO:0016787">
    <property type="term" value="F:hydrolase activity"/>
    <property type="evidence" value="ECO:0007669"/>
    <property type="project" value="UniProtKB-KW"/>
</dbReference>
<dbReference type="Proteomes" id="UP000694549">
    <property type="component" value="Unplaced"/>
</dbReference>
<accession>A0A8B9UU52</accession>
<evidence type="ECO:0000256" key="2">
    <source>
        <dbReference type="ARBA" id="ARBA00022695"/>
    </source>
</evidence>
<keyword evidence="3" id="KW-0540">Nuclease</keyword>
<reference evidence="7" key="2">
    <citation type="submission" date="2025-09" db="UniProtKB">
        <authorList>
            <consortium name="Ensembl"/>
        </authorList>
    </citation>
    <scope>IDENTIFICATION</scope>
</reference>
<keyword evidence="1" id="KW-0808">Transferase</keyword>
<dbReference type="InterPro" id="IPR040643">
    <property type="entry name" value="MLVIN_C"/>
</dbReference>